<protein>
    <submittedName>
        <fullName evidence="3">Heavy metal-responsive transcriptional regulator</fullName>
    </submittedName>
</protein>
<dbReference type="SMART" id="SM00422">
    <property type="entry name" value="HTH_MERR"/>
    <property type="match status" value="1"/>
</dbReference>
<dbReference type="InterPro" id="IPR000551">
    <property type="entry name" value="MerR-type_HTH_dom"/>
</dbReference>
<dbReference type="SUPFAM" id="SSF46955">
    <property type="entry name" value="Putative DNA-binding domain"/>
    <property type="match status" value="1"/>
</dbReference>
<dbReference type="Pfam" id="PF13411">
    <property type="entry name" value="MerR_1"/>
    <property type="match status" value="1"/>
</dbReference>
<dbReference type="PROSITE" id="PS50937">
    <property type="entry name" value="HTH_MERR_2"/>
    <property type="match status" value="1"/>
</dbReference>
<dbReference type="GO" id="GO:0003677">
    <property type="term" value="F:DNA binding"/>
    <property type="evidence" value="ECO:0007669"/>
    <property type="project" value="UniProtKB-KW"/>
</dbReference>
<dbReference type="PRINTS" id="PR00040">
    <property type="entry name" value="HTHMERR"/>
</dbReference>
<comment type="caution">
    <text evidence="3">The sequence shown here is derived from an EMBL/GenBank/DDBJ whole genome shotgun (WGS) entry which is preliminary data.</text>
</comment>
<organism evidence="3 4">
    <name type="scientific">Trichormus variabilis SAG 1403-4b</name>
    <dbReference type="NCBI Taxonomy" id="447716"/>
    <lineage>
        <taxon>Bacteria</taxon>
        <taxon>Bacillati</taxon>
        <taxon>Cyanobacteriota</taxon>
        <taxon>Cyanophyceae</taxon>
        <taxon>Nostocales</taxon>
        <taxon>Nostocaceae</taxon>
        <taxon>Trichormus</taxon>
    </lineage>
</organism>
<evidence type="ECO:0000259" key="2">
    <source>
        <dbReference type="PROSITE" id="PS50937"/>
    </source>
</evidence>
<name>A0A3S1AFD9_ANAVA</name>
<dbReference type="OrthoDB" id="9791488at2"/>
<dbReference type="PANTHER" id="PTHR30204">
    <property type="entry name" value="REDOX-CYCLING DRUG-SENSING TRANSCRIPTIONAL ACTIVATOR SOXR"/>
    <property type="match status" value="1"/>
</dbReference>
<dbReference type="GO" id="GO:0003700">
    <property type="term" value="F:DNA-binding transcription factor activity"/>
    <property type="evidence" value="ECO:0007669"/>
    <property type="project" value="InterPro"/>
</dbReference>
<evidence type="ECO:0000313" key="3">
    <source>
        <dbReference type="EMBL" id="RUS99726.1"/>
    </source>
</evidence>
<dbReference type="InterPro" id="IPR009061">
    <property type="entry name" value="DNA-bd_dom_put_sf"/>
</dbReference>
<dbReference type="EMBL" id="RSCM01000001">
    <property type="protein sequence ID" value="RUS99726.1"/>
    <property type="molecule type" value="Genomic_DNA"/>
</dbReference>
<dbReference type="PANTHER" id="PTHR30204:SF97">
    <property type="entry name" value="MERR FAMILY REGULATORY PROTEIN"/>
    <property type="match status" value="1"/>
</dbReference>
<keyword evidence="4" id="KW-1185">Reference proteome</keyword>
<dbReference type="RefSeq" id="WP_127051902.1">
    <property type="nucleotide sequence ID" value="NZ_RSCM01000001.1"/>
</dbReference>
<feature type="domain" description="HTH merR-type" evidence="2">
    <location>
        <begin position="1"/>
        <end position="71"/>
    </location>
</feature>
<dbReference type="AlphaFoldDB" id="A0A3S1AFD9"/>
<gene>
    <name evidence="3" type="primary">zntR</name>
    <name evidence="3" type="ORF">DSM107003_03100</name>
</gene>
<reference evidence="3 4" key="1">
    <citation type="journal article" date="2019" name="Genome Biol. Evol.">
        <title>Day and night: Metabolic profiles and evolutionary relationships of six axenic non-marine cyanobacteria.</title>
        <authorList>
            <person name="Will S.E."/>
            <person name="Henke P."/>
            <person name="Boedeker C."/>
            <person name="Huang S."/>
            <person name="Brinkmann H."/>
            <person name="Rohde M."/>
            <person name="Jarek M."/>
            <person name="Friedl T."/>
            <person name="Seufert S."/>
            <person name="Schumacher M."/>
            <person name="Overmann J."/>
            <person name="Neumann-Schaal M."/>
            <person name="Petersen J."/>
        </authorList>
    </citation>
    <scope>NUCLEOTIDE SEQUENCE [LARGE SCALE GENOMIC DNA]</scope>
    <source>
        <strain evidence="3 4">SAG 1403-4b</strain>
    </source>
</reference>
<dbReference type="PROSITE" id="PS00552">
    <property type="entry name" value="HTH_MERR_1"/>
    <property type="match status" value="1"/>
</dbReference>
<accession>A0A3S1AFD9</accession>
<dbReference type="Gene3D" id="1.10.1660.10">
    <property type="match status" value="1"/>
</dbReference>
<dbReference type="InterPro" id="IPR047057">
    <property type="entry name" value="MerR_fam"/>
</dbReference>
<dbReference type="Proteomes" id="UP000276103">
    <property type="component" value="Unassembled WGS sequence"/>
</dbReference>
<evidence type="ECO:0000313" key="4">
    <source>
        <dbReference type="Proteomes" id="UP000276103"/>
    </source>
</evidence>
<sequence>MLISELAKKSGLTVDTIRFYEKKGLIDSELISRRSNNYRDYSEISMERLMLIQQAKRLGFTLTEIQEWIKDVESDRLTVDQKQNILGRKLEQIDERIEELRKIKVYLSNKLDHLSGLRQKTPIK</sequence>
<proteinExistence type="predicted"/>
<evidence type="ECO:0000256" key="1">
    <source>
        <dbReference type="ARBA" id="ARBA00023125"/>
    </source>
</evidence>
<keyword evidence="1" id="KW-0238">DNA-binding</keyword>